<reference evidence="2 3" key="1">
    <citation type="submission" date="2014-09" db="EMBL/GenBank/DDBJ databases">
        <authorList>
            <person name="McGinnis J.M."/>
            <person name="Wolfgang W.J."/>
        </authorList>
    </citation>
    <scope>NUCLEOTIDE SEQUENCE [LARGE SCALE GENOMIC DNA]</scope>
    <source>
        <strain evidence="2 3">HAMBI 3106</strain>
    </source>
</reference>
<comment type="caution">
    <text evidence="2">The sequence shown here is derived from an EMBL/GenBank/DDBJ whole genome shotgun (WGS) entry which is preliminary data.</text>
</comment>
<evidence type="ECO:0000256" key="1">
    <source>
        <dbReference type="SAM" id="Phobius"/>
    </source>
</evidence>
<keyword evidence="3" id="KW-1185">Reference proteome</keyword>
<sequence>MRTDPLIRAWAVLIALSVAATAVALMRPAGPRWLVIAAGAAILGLAWGKARVILGRYLELDAHPGPRRAFGAVLGLWALAALALYVAAG</sequence>
<feature type="transmembrane region" description="Helical" evidence="1">
    <location>
        <begin position="69"/>
        <end position="88"/>
    </location>
</feature>
<gene>
    <name evidence="2" type="ORF">IC63_10650</name>
</gene>
<evidence type="ECO:0000313" key="2">
    <source>
        <dbReference type="EMBL" id="KGJ06299.1"/>
    </source>
</evidence>
<dbReference type="Proteomes" id="UP000029917">
    <property type="component" value="Unassembled WGS sequence"/>
</dbReference>
<reference evidence="2 3" key="2">
    <citation type="submission" date="2014-10" db="EMBL/GenBank/DDBJ databases">
        <title>Paracoccus sanguinis sp. nov., isolated from clinical specimens of New York State patients.</title>
        <authorList>
            <person name="Mingle L.A."/>
            <person name="Cole J.A."/>
            <person name="Lapierre P."/>
            <person name="Musser K.A."/>
        </authorList>
    </citation>
    <scope>NUCLEOTIDE SEQUENCE [LARGE SCALE GENOMIC DNA]</scope>
    <source>
        <strain evidence="2 3">HAMBI 3106</strain>
    </source>
</reference>
<evidence type="ECO:0000313" key="3">
    <source>
        <dbReference type="Proteomes" id="UP000029917"/>
    </source>
</evidence>
<organism evidence="2 3">
    <name type="scientific">Paracoccus sphaerophysae</name>
    <dbReference type="NCBI Taxonomy" id="690417"/>
    <lineage>
        <taxon>Bacteria</taxon>
        <taxon>Pseudomonadati</taxon>
        <taxon>Pseudomonadota</taxon>
        <taxon>Alphaproteobacteria</taxon>
        <taxon>Rhodobacterales</taxon>
        <taxon>Paracoccaceae</taxon>
        <taxon>Paracoccus</taxon>
    </lineage>
</organism>
<proteinExistence type="predicted"/>
<keyword evidence="1" id="KW-1133">Transmembrane helix</keyword>
<dbReference type="AlphaFoldDB" id="A0A099F722"/>
<evidence type="ECO:0008006" key="4">
    <source>
        <dbReference type="Google" id="ProtNLM"/>
    </source>
</evidence>
<dbReference type="EMBL" id="JRKS01000032">
    <property type="protein sequence ID" value="KGJ06299.1"/>
    <property type="molecule type" value="Genomic_DNA"/>
</dbReference>
<keyword evidence="1" id="KW-0812">Transmembrane</keyword>
<feature type="transmembrane region" description="Helical" evidence="1">
    <location>
        <begin position="32"/>
        <end position="48"/>
    </location>
</feature>
<accession>A0A099F722</accession>
<keyword evidence="1" id="KW-0472">Membrane</keyword>
<protein>
    <recommendedName>
        <fullName evidence="4">Nitric oxide reductase F protein</fullName>
    </recommendedName>
</protein>
<dbReference type="RefSeq" id="WP_036719921.1">
    <property type="nucleotide sequence ID" value="NZ_CALUAY010000002.1"/>
</dbReference>
<dbReference type="STRING" id="690417.IC63_10650"/>
<name>A0A099F722_9RHOB</name>
<dbReference type="OrthoDB" id="7873828at2"/>
<feature type="transmembrane region" description="Helical" evidence="1">
    <location>
        <begin position="7"/>
        <end position="26"/>
    </location>
</feature>